<dbReference type="PANTHER" id="PTHR33204:SF29">
    <property type="entry name" value="TRANSCRIPTIONAL REGULATOR"/>
    <property type="match status" value="1"/>
</dbReference>
<keyword evidence="6" id="KW-1185">Reference proteome</keyword>
<evidence type="ECO:0000259" key="4">
    <source>
        <dbReference type="PROSITE" id="PS51118"/>
    </source>
</evidence>
<sequence length="123" mass="14705">MTRICKDGFHEEFREKYPIIFGMAYTQHVLSGRWKFLIIWFLKDQARRFHEIKSFLNDIPQGSLTKQLRELEENRLISRHVFPEVPPRVEYSLSDKGRDLLPILDMMEKFGLKHGEITQIKEA</sequence>
<dbReference type="InterPro" id="IPR002577">
    <property type="entry name" value="HTH_HxlR"/>
</dbReference>
<dbReference type="EMBL" id="FMVM01000002">
    <property type="protein sequence ID" value="SCY06940.1"/>
    <property type="molecule type" value="Genomic_DNA"/>
</dbReference>
<dbReference type="STRING" id="582692.SAMN05720606_102240"/>
<name>A0A1G5CXL6_9BACL</name>
<organism evidence="5 6">
    <name type="scientific">Paenibacillus polysaccharolyticus</name>
    <dbReference type="NCBI Taxonomy" id="582692"/>
    <lineage>
        <taxon>Bacteria</taxon>
        <taxon>Bacillati</taxon>
        <taxon>Bacillota</taxon>
        <taxon>Bacilli</taxon>
        <taxon>Bacillales</taxon>
        <taxon>Paenibacillaceae</taxon>
        <taxon>Paenibacillus</taxon>
    </lineage>
</organism>
<dbReference type="Proteomes" id="UP000198538">
    <property type="component" value="Unassembled WGS sequence"/>
</dbReference>
<evidence type="ECO:0000256" key="2">
    <source>
        <dbReference type="ARBA" id="ARBA00023125"/>
    </source>
</evidence>
<dbReference type="PANTHER" id="PTHR33204">
    <property type="entry name" value="TRANSCRIPTIONAL REGULATOR, MARR FAMILY"/>
    <property type="match status" value="1"/>
</dbReference>
<dbReference type="PROSITE" id="PS51118">
    <property type="entry name" value="HTH_HXLR"/>
    <property type="match status" value="1"/>
</dbReference>
<dbReference type="GO" id="GO:0003677">
    <property type="term" value="F:DNA binding"/>
    <property type="evidence" value="ECO:0007669"/>
    <property type="project" value="UniProtKB-KW"/>
</dbReference>
<dbReference type="SUPFAM" id="SSF46785">
    <property type="entry name" value="Winged helix' DNA-binding domain"/>
    <property type="match status" value="1"/>
</dbReference>
<evidence type="ECO:0000313" key="6">
    <source>
        <dbReference type="Proteomes" id="UP000198538"/>
    </source>
</evidence>
<dbReference type="RefSeq" id="WP_090916121.1">
    <property type="nucleotide sequence ID" value="NZ_FMVM01000002.1"/>
</dbReference>
<keyword evidence="2" id="KW-0238">DNA-binding</keyword>
<gene>
    <name evidence="5" type="ORF">SAMN05720606_102240</name>
</gene>
<protein>
    <submittedName>
        <fullName evidence="5">Transcriptional regulator, HxlR family</fullName>
    </submittedName>
</protein>
<evidence type="ECO:0000256" key="3">
    <source>
        <dbReference type="ARBA" id="ARBA00023163"/>
    </source>
</evidence>
<reference evidence="6" key="1">
    <citation type="submission" date="2016-10" db="EMBL/GenBank/DDBJ databases">
        <authorList>
            <person name="Varghese N."/>
            <person name="Submissions S."/>
        </authorList>
    </citation>
    <scope>NUCLEOTIDE SEQUENCE [LARGE SCALE GENOMIC DNA]</scope>
    <source>
        <strain evidence="6">BL9</strain>
    </source>
</reference>
<dbReference type="Pfam" id="PF01638">
    <property type="entry name" value="HxlR"/>
    <property type="match status" value="1"/>
</dbReference>
<dbReference type="AlphaFoldDB" id="A0A1G5CXL6"/>
<proteinExistence type="predicted"/>
<dbReference type="InterPro" id="IPR036390">
    <property type="entry name" value="WH_DNA-bd_sf"/>
</dbReference>
<keyword evidence="3" id="KW-0804">Transcription</keyword>
<dbReference type="InterPro" id="IPR036388">
    <property type="entry name" value="WH-like_DNA-bd_sf"/>
</dbReference>
<accession>A0A1G5CXL6</accession>
<feature type="domain" description="HTH hxlR-type" evidence="4">
    <location>
        <begin position="17"/>
        <end position="119"/>
    </location>
</feature>
<dbReference type="CDD" id="cd00090">
    <property type="entry name" value="HTH_ARSR"/>
    <property type="match status" value="1"/>
</dbReference>
<evidence type="ECO:0000313" key="5">
    <source>
        <dbReference type="EMBL" id="SCY06940.1"/>
    </source>
</evidence>
<keyword evidence="1" id="KW-0805">Transcription regulation</keyword>
<dbReference type="Gene3D" id="1.10.10.10">
    <property type="entry name" value="Winged helix-like DNA-binding domain superfamily/Winged helix DNA-binding domain"/>
    <property type="match status" value="1"/>
</dbReference>
<dbReference type="InterPro" id="IPR011991">
    <property type="entry name" value="ArsR-like_HTH"/>
</dbReference>
<evidence type="ECO:0000256" key="1">
    <source>
        <dbReference type="ARBA" id="ARBA00023015"/>
    </source>
</evidence>